<dbReference type="Gene3D" id="1.10.357.10">
    <property type="entry name" value="Tetracycline Repressor, domain 2"/>
    <property type="match status" value="1"/>
</dbReference>
<dbReference type="AlphaFoldDB" id="A0ABD7CWX6"/>
<dbReference type="GO" id="GO:0003677">
    <property type="term" value="F:DNA binding"/>
    <property type="evidence" value="ECO:0007669"/>
    <property type="project" value="UniProtKB-UniRule"/>
</dbReference>
<name>A0ABD7CWX6_9ACTN</name>
<evidence type="ECO:0000256" key="2">
    <source>
        <dbReference type="ARBA" id="ARBA00023125"/>
    </source>
</evidence>
<keyword evidence="2 4" id="KW-0238">DNA-binding</keyword>
<protein>
    <submittedName>
        <fullName evidence="7">TetR/AcrR family transcriptional regulator</fullName>
    </submittedName>
</protein>
<dbReference type="InterPro" id="IPR036271">
    <property type="entry name" value="Tet_transcr_reg_TetR-rel_C_sf"/>
</dbReference>
<evidence type="ECO:0000313" key="8">
    <source>
        <dbReference type="EMBL" id="QRV42814.1"/>
    </source>
</evidence>
<dbReference type="SUPFAM" id="SSF48498">
    <property type="entry name" value="Tetracyclin repressor-like, C-terminal domain"/>
    <property type="match status" value="1"/>
</dbReference>
<dbReference type="PRINTS" id="PR00455">
    <property type="entry name" value="HTHTETR"/>
</dbReference>
<dbReference type="EMBL" id="CP070249">
    <property type="protein sequence ID" value="QRV42814.1"/>
    <property type="molecule type" value="Genomic_DNA"/>
</dbReference>
<dbReference type="RefSeq" id="WP_050493958.1">
    <property type="nucleotide sequence ID" value="NZ_CP070242.1"/>
</dbReference>
<evidence type="ECO:0000259" key="6">
    <source>
        <dbReference type="PROSITE" id="PS50977"/>
    </source>
</evidence>
<dbReference type="InterPro" id="IPR009057">
    <property type="entry name" value="Homeodomain-like_sf"/>
</dbReference>
<evidence type="ECO:0000256" key="4">
    <source>
        <dbReference type="PROSITE-ProRule" id="PRU00335"/>
    </source>
</evidence>
<reference evidence="9 10" key="1">
    <citation type="submission" date="2021-02" db="EMBL/GenBank/DDBJ databases">
        <title>FDA dAtabase for Regulatory Grade micrObial Sequences (FDA-ARGOS): Supporting development and validation of Infectious Disease Dx tests.</title>
        <authorList>
            <person name="Sproer C."/>
            <person name="Gronow S."/>
            <person name="Severitt S."/>
            <person name="Schroder I."/>
            <person name="Tallon L."/>
            <person name="Sadzewicz L."/>
            <person name="Zhao X."/>
            <person name="Boylan J."/>
            <person name="Ott S."/>
            <person name="Bowen H."/>
            <person name="Vavikolanu K."/>
            <person name="Mehta A."/>
            <person name="Aluvathingal J."/>
            <person name="Nadendla S."/>
            <person name="Lowell S."/>
            <person name="Myers T."/>
            <person name="Yan Y."/>
            <person name="Sichtig H."/>
        </authorList>
    </citation>
    <scope>NUCLEOTIDE SEQUENCE [LARGE SCALE GENOMIC DNA]</scope>
    <source>
        <strain evidence="8 9">FDAARGOS_1211</strain>
        <strain evidence="7 10">FDAARGOS_1212</strain>
    </source>
</reference>
<dbReference type="InterPro" id="IPR050109">
    <property type="entry name" value="HTH-type_TetR-like_transc_reg"/>
</dbReference>
<feature type="compositionally biased region" description="Gly residues" evidence="5">
    <location>
        <begin position="184"/>
        <end position="204"/>
    </location>
</feature>
<dbReference type="PROSITE" id="PS50977">
    <property type="entry name" value="HTH_TETR_2"/>
    <property type="match status" value="1"/>
</dbReference>
<dbReference type="InterPro" id="IPR049445">
    <property type="entry name" value="TetR_SbtR-like_C"/>
</dbReference>
<feature type="DNA-binding region" description="H-T-H motif" evidence="4">
    <location>
        <begin position="28"/>
        <end position="47"/>
    </location>
</feature>
<sequence length="211" mass="21518">MRADARRNRDHLLAVARPAVAEHGIDVSMRDVARRAGVGLATLLRHFPTREALMEALLHESFEELTARARDSGASPAPADALVTWVRECVAWTTAYRGVTVLMAAAIEDPDSALHASCVALRAAGAALLRRAQEAGAARGDVDGEDLFALIAMLAWAGDQPALAPRAGRLLDVVAHALLTGRGAPSGDGGGDGDGGGGGGGDGDGGGDESA</sequence>
<proteinExistence type="predicted"/>
<evidence type="ECO:0000313" key="9">
    <source>
        <dbReference type="Proteomes" id="UP000598054"/>
    </source>
</evidence>
<dbReference type="SUPFAM" id="SSF46689">
    <property type="entry name" value="Homeodomain-like"/>
    <property type="match status" value="1"/>
</dbReference>
<feature type="domain" description="HTH tetR-type" evidence="6">
    <location>
        <begin position="6"/>
        <end position="65"/>
    </location>
</feature>
<dbReference type="GO" id="GO:0006355">
    <property type="term" value="P:regulation of DNA-templated transcription"/>
    <property type="evidence" value="ECO:0007669"/>
    <property type="project" value="UniProtKB-ARBA"/>
</dbReference>
<evidence type="ECO:0000256" key="3">
    <source>
        <dbReference type="ARBA" id="ARBA00023163"/>
    </source>
</evidence>
<dbReference type="EMBL" id="CP070245">
    <property type="protein sequence ID" value="QRV34993.1"/>
    <property type="molecule type" value="Genomic_DNA"/>
</dbReference>
<organism evidence="7 10">
    <name type="scientific">Streptomyces californicus</name>
    <dbReference type="NCBI Taxonomy" id="67351"/>
    <lineage>
        <taxon>Bacteria</taxon>
        <taxon>Bacillati</taxon>
        <taxon>Actinomycetota</taxon>
        <taxon>Actinomycetes</taxon>
        <taxon>Kitasatosporales</taxon>
        <taxon>Streptomycetaceae</taxon>
        <taxon>Streptomyces</taxon>
    </lineage>
</organism>
<evidence type="ECO:0000313" key="7">
    <source>
        <dbReference type="EMBL" id="QRV34993.1"/>
    </source>
</evidence>
<gene>
    <name evidence="8" type="ORF">I6J41_20350</name>
    <name evidence="7" type="ORF">I6J42_13655</name>
</gene>
<evidence type="ECO:0000256" key="5">
    <source>
        <dbReference type="SAM" id="MobiDB-lite"/>
    </source>
</evidence>
<keyword evidence="3" id="KW-0804">Transcription</keyword>
<dbReference type="Pfam" id="PF00440">
    <property type="entry name" value="TetR_N"/>
    <property type="match status" value="1"/>
</dbReference>
<evidence type="ECO:0000256" key="1">
    <source>
        <dbReference type="ARBA" id="ARBA00023015"/>
    </source>
</evidence>
<dbReference type="PANTHER" id="PTHR30055">
    <property type="entry name" value="HTH-TYPE TRANSCRIPTIONAL REGULATOR RUTR"/>
    <property type="match status" value="1"/>
</dbReference>
<dbReference type="Proteomes" id="UP000623926">
    <property type="component" value="Chromosome"/>
</dbReference>
<feature type="region of interest" description="Disordered" evidence="5">
    <location>
        <begin position="182"/>
        <end position="211"/>
    </location>
</feature>
<accession>A0ABD7CWX6</accession>
<dbReference type="PANTHER" id="PTHR30055:SF234">
    <property type="entry name" value="HTH-TYPE TRANSCRIPTIONAL REGULATOR BETI"/>
    <property type="match status" value="1"/>
</dbReference>
<dbReference type="Proteomes" id="UP000598054">
    <property type="component" value="Chromosome"/>
</dbReference>
<evidence type="ECO:0000313" key="10">
    <source>
        <dbReference type="Proteomes" id="UP000623926"/>
    </source>
</evidence>
<dbReference type="Pfam" id="PF21597">
    <property type="entry name" value="TetR_C_43"/>
    <property type="match status" value="1"/>
</dbReference>
<dbReference type="InterPro" id="IPR001647">
    <property type="entry name" value="HTH_TetR"/>
</dbReference>
<dbReference type="GeneID" id="63981916"/>
<keyword evidence="9" id="KW-1185">Reference proteome</keyword>
<keyword evidence="1" id="KW-0805">Transcription regulation</keyword>